<evidence type="ECO:0000256" key="1">
    <source>
        <dbReference type="SAM" id="MobiDB-lite"/>
    </source>
</evidence>
<dbReference type="PROSITE" id="PS51318">
    <property type="entry name" value="TAT"/>
    <property type="match status" value="1"/>
</dbReference>
<accession>A0AAU8HC05</accession>
<evidence type="ECO:0000313" key="4">
    <source>
        <dbReference type="EMBL" id="XCH72931.1"/>
    </source>
</evidence>
<dbReference type="PROSITE" id="PS51257">
    <property type="entry name" value="PROKAR_LIPOPROTEIN"/>
    <property type="match status" value="1"/>
</dbReference>
<proteinExistence type="predicted"/>
<dbReference type="EMBL" id="CP159342">
    <property type="protein sequence ID" value="XCH72931.1"/>
    <property type="molecule type" value="Genomic_DNA"/>
</dbReference>
<organism evidence="4">
    <name type="scientific">Micromonospora sp. CCTCC AA 2012012</name>
    <dbReference type="NCBI Taxonomy" id="3111921"/>
    <lineage>
        <taxon>Bacteria</taxon>
        <taxon>Bacillati</taxon>
        <taxon>Actinomycetota</taxon>
        <taxon>Actinomycetes</taxon>
        <taxon>Micromonosporales</taxon>
        <taxon>Micromonosporaceae</taxon>
        <taxon>Micromonospora</taxon>
    </lineage>
</organism>
<dbReference type="EMBL" id="CP157762">
    <property type="protein sequence ID" value="XBP92234.1"/>
    <property type="molecule type" value="Genomic_DNA"/>
</dbReference>
<reference evidence="4" key="2">
    <citation type="submission" date="2024-06" db="EMBL/GenBank/DDBJ databases">
        <title>Micromonospora mangrovi CCTCC AA 2012012 genome sequences.</title>
        <authorList>
            <person name="Gao J."/>
        </authorList>
    </citation>
    <scope>NUCLEOTIDE SEQUENCE</scope>
    <source>
        <strain evidence="4">CCTCC AA 2012012</strain>
    </source>
</reference>
<reference evidence="3" key="1">
    <citation type="submission" date="2024-01" db="EMBL/GenBank/DDBJ databases">
        <title>The genome sequence of Micromonospora mangrovi CCTCC AA 2012012.</title>
        <authorList>
            <person name="Gao J."/>
        </authorList>
    </citation>
    <scope>NUCLEOTIDE SEQUENCE</scope>
    <source>
        <strain evidence="3">CCTCC AA 2012012</strain>
    </source>
</reference>
<feature type="region of interest" description="Disordered" evidence="1">
    <location>
        <begin position="32"/>
        <end position="51"/>
    </location>
</feature>
<evidence type="ECO:0000313" key="3">
    <source>
        <dbReference type="EMBL" id="XBP92234.1"/>
    </source>
</evidence>
<dbReference type="AlphaFoldDB" id="A0AAU8HC05"/>
<evidence type="ECO:0000256" key="2">
    <source>
        <dbReference type="SAM" id="SignalP"/>
    </source>
</evidence>
<name>A0AAU8HC05_9ACTN</name>
<keyword evidence="2" id="KW-0732">Signal</keyword>
<feature type="signal peptide" evidence="2">
    <location>
        <begin position="1"/>
        <end position="34"/>
    </location>
</feature>
<protein>
    <submittedName>
        <fullName evidence="4">Uncharacterized protein</fullName>
    </submittedName>
</protein>
<dbReference type="RefSeq" id="WP_350931819.1">
    <property type="nucleotide sequence ID" value="NZ_CP157762.1"/>
</dbReference>
<dbReference type="InterPro" id="IPR006311">
    <property type="entry name" value="TAT_signal"/>
</dbReference>
<gene>
    <name evidence="4" type="ORF">ABUL08_21785</name>
    <name evidence="3" type="ORF">VK199_21710</name>
</gene>
<feature type="chain" id="PRO_5043289106" evidence="2">
    <location>
        <begin position="35"/>
        <end position="309"/>
    </location>
</feature>
<sequence length="309" mass="33391">MSRNRPRRAVTAASCLFAALLVLGGCSVPTSAPAVQPSGTGPRDPGPSVEDFVRQLKPTAPYRDPGERERQDTEEAVSLLLRGRDGLDRATALLNGVGYQSAVDDDPETGRSYAIFTTDAGGDRSWGMLLVDLSRPPELAVEVPHPNSDLHTEDVGLRLFRAVPGSVLLIAGAHRRAANDRADAAHNPDGLFQVIAAEFARHDVNQIQLHGFADRSLPDEDVVVSNGQRRSSAPLRRVANALDEAGFVTCRAWTARCGQLEGTTNTQAEEARRQGTVFIHLEITWAVRRDADRRATLVQALAAADLPRN</sequence>